<evidence type="ECO:0008006" key="4">
    <source>
        <dbReference type="Google" id="ProtNLM"/>
    </source>
</evidence>
<evidence type="ECO:0000313" key="3">
    <source>
        <dbReference type="Proteomes" id="UP000221384"/>
    </source>
</evidence>
<accession>A0ABX4LT47</accession>
<keyword evidence="1" id="KW-0732">Signal</keyword>
<dbReference type="Proteomes" id="UP000221384">
    <property type="component" value="Unassembled WGS sequence"/>
</dbReference>
<dbReference type="EMBL" id="NWVW01000001">
    <property type="protein sequence ID" value="PHO10963.1"/>
    <property type="molecule type" value="Genomic_DNA"/>
</dbReference>
<protein>
    <recommendedName>
        <fullName evidence="4">Lipoprotein</fullName>
    </recommendedName>
</protein>
<name>A0ABX4LT47_9BACT</name>
<evidence type="ECO:0000313" key="2">
    <source>
        <dbReference type="EMBL" id="PHO10963.1"/>
    </source>
</evidence>
<keyword evidence="3" id="KW-1185">Reference proteome</keyword>
<feature type="signal peptide" evidence="1">
    <location>
        <begin position="1"/>
        <end position="19"/>
    </location>
</feature>
<feature type="chain" id="PRO_5047073110" description="Lipoprotein" evidence="1">
    <location>
        <begin position="20"/>
        <end position="121"/>
    </location>
</feature>
<dbReference type="PROSITE" id="PS51257">
    <property type="entry name" value="PROKAR_LIPOPROTEIN"/>
    <property type="match status" value="1"/>
</dbReference>
<organism evidence="2 3">
    <name type="scientific">Malaciobacter canalis</name>
    <dbReference type="NCBI Taxonomy" id="1912871"/>
    <lineage>
        <taxon>Bacteria</taxon>
        <taxon>Pseudomonadati</taxon>
        <taxon>Campylobacterota</taxon>
        <taxon>Epsilonproteobacteria</taxon>
        <taxon>Campylobacterales</taxon>
        <taxon>Arcobacteraceae</taxon>
        <taxon>Malaciobacter</taxon>
    </lineage>
</organism>
<comment type="caution">
    <text evidence="2">The sequence shown here is derived from an EMBL/GenBank/DDBJ whole genome shotgun (WGS) entry which is preliminary data.</text>
</comment>
<dbReference type="RefSeq" id="WP_099333341.1">
    <property type="nucleotide sequence ID" value="NZ_CP042812.1"/>
</dbReference>
<evidence type="ECO:0000256" key="1">
    <source>
        <dbReference type="SAM" id="SignalP"/>
    </source>
</evidence>
<gene>
    <name evidence="2" type="ORF">CPG37_00510</name>
</gene>
<reference evidence="2 3" key="1">
    <citation type="submission" date="2017-09" db="EMBL/GenBank/DDBJ databases">
        <authorList>
            <person name="Perez-Cataluna A."/>
            <person name="Figueras M.J."/>
            <person name="Salas-Masso N."/>
        </authorList>
    </citation>
    <scope>NUCLEOTIDE SEQUENCE [LARGE SCALE GENOMIC DNA]</scope>
    <source>
        <strain evidence="2 3">F138-33</strain>
    </source>
</reference>
<sequence>MIKKLFIFLIVTVFLTSCANSQKQQNVSEKIKPFDYGNYDEISLEQYDKVKNYYKELKKLAFNSGLDVVPSELINLKQQVDEVSKDDKIVRNEYKSLNIDKNLQDMRFLVAKLLKLQDMKK</sequence>
<proteinExistence type="predicted"/>